<evidence type="ECO:0000313" key="2">
    <source>
        <dbReference type="Proteomes" id="UP000318927"/>
    </source>
</evidence>
<dbReference type="AlphaFoldDB" id="A0A5B8J6M1"/>
<evidence type="ECO:0000313" key="1">
    <source>
        <dbReference type="EMBL" id="QDY86722.1"/>
    </source>
</evidence>
<reference evidence="1 2" key="1">
    <citation type="journal article" date="2019" name="Microbiol. Resour. Announc.">
        <title>Complete Genome Sequences of Three Mycoplasma anserisalpingitis (Mycoplasma sp. 1220) Strains.</title>
        <authorList>
            <person name="Grozner D."/>
            <person name="Forro B."/>
            <person name="Kovacs A.B."/>
            <person name="Marton S."/>
            <person name="Banyai K."/>
            <person name="Kreizinger Z."/>
            <person name="Sulyok K.M."/>
            <person name="Gyuranecz M."/>
        </authorList>
    </citation>
    <scope>NUCLEOTIDE SEQUENCE [LARGE SCALE GENOMIC DNA]</scope>
    <source>
        <strain evidence="1 2">ATCC:BAA-2147</strain>
    </source>
</reference>
<sequence length="925" mass="104431">MQVGDKGWTNELPADNVTDTLSSNLKEKLQSSAKNGIYTQFFNSTYSEGSYPFESSMVSGTLSGTVSELTYGKLFEYEYVGKPLYKTVTTVNGLKTEEVITVLRPSIKKISFDLADQIILTVDGVEKVYDSDEVDSVEDKLDKTDPNKGWTSSVVKGISSNPRSVNSAEFQADLEKATKLSFRIRPNQYWVDKNGEETKYKVVADDFRMSALRTLVYADATFRRSNGSSTETDKLISNQFDRSPSTFTAEKPTGFNNKYLFTLFNISFDDLIDPMKSVSEDAEHNTYFSFNMLDPNSQSRFAEYLPKLLTDSTFLAAPSEYIKENASNKELFYVQSSKADAELIRETIANLPEGAVRESGLFWYGTSVNNTLFSSRYYTSGYNANSRAVNYKVNTHYHDQEWVNNSSTIKTFTEQYAQAADEPNLWIDKISNQFLSGMSPNIRTNELNSEAKKTASEIGFSYAQSGNKDQIARRNFWNFAPLPGNDNSWLAYMNGDSVFFDVLYGYSVQELNSSKSVIEGDGASKDYLTVGEVLKQSTTGAGMEFRTILLSALNLNAVSNTINPNNEVRPWNNSFAYASAISSSTTNTLVDFYDEVTQTFVVNSLTGERYTFEINGENTEFMNVKDNSTFGVENDKKFQSIIFDQLSEKMTALLDRVYEEKGFSANTKVQIRIPWRYSNMLDVYNQAHNGIVDTWTRLDKKGRLQIEYEQKRLSEDDLTDKLYKFFAGFSSITPLTYSGWTYDYENIGSGLDGYNNALNLHLIFALVATDNEYKEKLEKSYPELVRAALAFVEFTKTKGDRISIPVELWPTLSLEDANNLGSYLGKYTYDKDTKEFTLIPDLETSNYDSLNTVTAEFWLDYQTNSLTDEQAVALVREIGNTQLIPFDGQGSISASKFVKQIVNPYYTIPASDGPMNVWNITTNLK</sequence>
<proteinExistence type="predicted"/>
<keyword evidence="2" id="KW-1185">Reference proteome</keyword>
<dbReference type="EMBL" id="CP042295">
    <property type="protein sequence ID" value="QDY86722.1"/>
    <property type="molecule type" value="Genomic_DNA"/>
</dbReference>
<dbReference type="OrthoDB" id="395154at2"/>
<gene>
    <name evidence="1" type="ORF">FRW55_00885</name>
</gene>
<dbReference type="KEGG" id="mans:FRW55_00885"/>
<protein>
    <submittedName>
        <fullName evidence="1">Uncharacterized protein</fullName>
    </submittedName>
</protein>
<accession>A0A5B8J6M1</accession>
<dbReference type="NCBIfam" id="NF045850">
    <property type="entry name" value="ABC_Mplas_LP"/>
    <property type="match status" value="1"/>
</dbReference>
<dbReference type="Proteomes" id="UP000318927">
    <property type="component" value="Chromosome"/>
</dbReference>
<name>A0A5B8J6M1_9MOLU</name>
<organism evidence="1 2">
    <name type="scientific">Mycoplasma anserisalpingitidis</name>
    <dbReference type="NCBI Taxonomy" id="519450"/>
    <lineage>
        <taxon>Bacteria</taxon>
        <taxon>Bacillati</taxon>
        <taxon>Mycoplasmatota</taxon>
        <taxon>Mollicutes</taxon>
        <taxon>Mycoplasmataceae</taxon>
        <taxon>Mycoplasma</taxon>
    </lineage>
</organism>